<dbReference type="SMART" id="SM01065">
    <property type="entry name" value="CBM_2"/>
    <property type="match status" value="1"/>
</dbReference>
<dbReference type="InterPro" id="IPR013783">
    <property type="entry name" value="Ig-like_fold"/>
</dbReference>
<dbReference type="RefSeq" id="WP_073065668.1">
    <property type="nucleotide sequence ID" value="NZ_FQWT01000006.1"/>
</dbReference>
<dbReference type="SUPFAM" id="SSF49452">
    <property type="entry name" value="Starch-binding domain-like"/>
    <property type="match status" value="1"/>
</dbReference>
<evidence type="ECO:0000313" key="4">
    <source>
        <dbReference type="Proteomes" id="UP000184047"/>
    </source>
</evidence>
<accession>A0A1M5VLI7</accession>
<dbReference type="InterPro" id="IPR018728">
    <property type="entry name" value="DUF2268"/>
</dbReference>
<keyword evidence="1" id="KW-0732">Signal</keyword>
<dbReference type="eggNOG" id="COG2819">
    <property type="taxonomic scope" value="Bacteria"/>
</dbReference>
<name>A0A1M5VLI7_9FLAO</name>
<organism evidence="3 4">
    <name type="scientific">Chryseobacterium oranimense</name>
    <dbReference type="NCBI Taxonomy" id="421058"/>
    <lineage>
        <taxon>Bacteria</taxon>
        <taxon>Pseudomonadati</taxon>
        <taxon>Bacteroidota</taxon>
        <taxon>Flavobacteriia</taxon>
        <taxon>Flavobacteriales</taxon>
        <taxon>Weeksellaceae</taxon>
        <taxon>Chryseobacterium group</taxon>
        <taxon>Chryseobacterium</taxon>
    </lineage>
</organism>
<dbReference type="GO" id="GO:2001070">
    <property type="term" value="F:starch binding"/>
    <property type="evidence" value="ECO:0007669"/>
    <property type="project" value="InterPro"/>
</dbReference>
<sequence length="410" mass="47240">MNSKLLTTIFLLIISNFSFGQTSFSESPLNAVFETRDFTNFWTAFDKMETSKENPFKEYLQNGSVGLKAFPYRVMSADSLYANVKRKKSEYEITRNIINDIPSKEKRLRAIYSALKYWYPEAKFPPIYLVYGLGYSGGTSTNDGLIIGTEVIKNLDGLPALAAHELIHFQQNVEGEQTLLKQSLLEGGADFIGELISGENINSAHHQYGEKNLDKLCKEFVSRLKGEDQQDWLYQTSKKDDRPKDLGYWMGYKIVEAYFNKQKDKKKAIDDILHIKDPMQFLKESGFLSSYIESYQKSKNEDPDTFYKIFSDEVYNVSITVKVPNKEDDIYITGNQEELGKWVPNKIKLNKKSDYERTITLKLHTPAKFKFTKGSWEKQAEVSGIEKGSNISLEIVKPNTKVKYEIINWF</sequence>
<feature type="domain" description="CBM20" evidence="2">
    <location>
        <begin position="316"/>
        <end position="402"/>
    </location>
</feature>
<dbReference type="Proteomes" id="UP000184047">
    <property type="component" value="Unassembled WGS sequence"/>
</dbReference>
<feature type="chain" id="PRO_5012432075" evidence="1">
    <location>
        <begin position="21"/>
        <end position="410"/>
    </location>
</feature>
<gene>
    <name evidence="3" type="ORF">SAMN05421866_3680</name>
</gene>
<evidence type="ECO:0000256" key="1">
    <source>
        <dbReference type="SAM" id="SignalP"/>
    </source>
</evidence>
<dbReference type="InterPro" id="IPR013784">
    <property type="entry name" value="Carb-bd-like_fold"/>
</dbReference>
<evidence type="ECO:0000259" key="2">
    <source>
        <dbReference type="SMART" id="SM01065"/>
    </source>
</evidence>
<dbReference type="Gene3D" id="2.60.40.10">
    <property type="entry name" value="Immunoglobulins"/>
    <property type="match status" value="1"/>
</dbReference>
<dbReference type="EMBL" id="FQWT01000006">
    <property type="protein sequence ID" value="SHH76087.1"/>
    <property type="molecule type" value="Genomic_DNA"/>
</dbReference>
<dbReference type="AlphaFoldDB" id="A0A1M5VLI7"/>
<proteinExistence type="predicted"/>
<dbReference type="Pfam" id="PF10026">
    <property type="entry name" value="DUF2268"/>
    <property type="match status" value="1"/>
</dbReference>
<dbReference type="InterPro" id="IPR002044">
    <property type="entry name" value="CBM20"/>
</dbReference>
<dbReference type="Pfam" id="PF00686">
    <property type="entry name" value="CBM_20"/>
    <property type="match status" value="1"/>
</dbReference>
<reference evidence="4" key="1">
    <citation type="submission" date="2016-11" db="EMBL/GenBank/DDBJ databases">
        <authorList>
            <person name="Varghese N."/>
            <person name="Submissions S."/>
        </authorList>
    </citation>
    <scope>NUCLEOTIDE SEQUENCE [LARGE SCALE GENOMIC DNA]</scope>
    <source>
        <strain evidence="4">DSM 19055</strain>
    </source>
</reference>
<dbReference type="eggNOG" id="COG5504">
    <property type="taxonomic scope" value="Bacteria"/>
</dbReference>
<feature type="signal peptide" evidence="1">
    <location>
        <begin position="1"/>
        <end position="20"/>
    </location>
</feature>
<keyword evidence="4" id="KW-1185">Reference proteome</keyword>
<dbReference type="STRING" id="421058.SAMN05421866_3680"/>
<protein>
    <submittedName>
        <fullName evidence="3">Starch binding domain-containing protein</fullName>
    </submittedName>
</protein>
<evidence type="ECO:0000313" key="3">
    <source>
        <dbReference type="EMBL" id="SHH76087.1"/>
    </source>
</evidence>